<comment type="caution">
    <text evidence="1">The sequence shown here is derived from an EMBL/GenBank/DDBJ whole genome shotgun (WGS) entry which is preliminary data.</text>
</comment>
<accession>A0A9Q1R3X0</accession>
<name>A0A9Q1R3X0_9SOLA</name>
<dbReference type="AlphaFoldDB" id="A0A9Q1R3X0"/>
<gene>
    <name evidence="1" type="ORF">K7X08_030018</name>
</gene>
<proteinExistence type="predicted"/>
<keyword evidence="2" id="KW-1185">Reference proteome</keyword>
<evidence type="ECO:0000313" key="1">
    <source>
        <dbReference type="EMBL" id="KAJ8538722.1"/>
    </source>
</evidence>
<dbReference type="Proteomes" id="UP001152561">
    <property type="component" value="Unassembled WGS sequence"/>
</dbReference>
<reference evidence="2" key="1">
    <citation type="journal article" date="2023" name="Proc. Natl. Acad. Sci. U.S.A.">
        <title>Genomic and structural basis for evolution of tropane alkaloid biosynthesis.</title>
        <authorList>
            <person name="Wanga Y.-J."/>
            <person name="Taina T."/>
            <person name="Yua J.-Y."/>
            <person name="Lia J."/>
            <person name="Xua B."/>
            <person name="Chenc J."/>
            <person name="D'Auriad J.C."/>
            <person name="Huanga J.-P."/>
            <person name="Huanga S.-X."/>
        </authorList>
    </citation>
    <scope>NUCLEOTIDE SEQUENCE [LARGE SCALE GENOMIC DNA]</scope>
    <source>
        <strain evidence="2">cv. KIB-2019</strain>
    </source>
</reference>
<protein>
    <submittedName>
        <fullName evidence="1">Uncharacterized protein</fullName>
    </submittedName>
</protein>
<sequence length="103" mass="11246">MKELTTTTEDAFLMEINGRELSLPLGEFAIGFGSQILIETFQNMSLDSGIRSYEGNHISVDEKYDIAPSDADLSSIPVGVVAMSDEVAECDDLQTSQEMVSYS</sequence>
<organism evidence="1 2">
    <name type="scientific">Anisodus acutangulus</name>
    <dbReference type="NCBI Taxonomy" id="402998"/>
    <lineage>
        <taxon>Eukaryota</taxon>
        <taxon>Viridiplantae</taxon>
        <taxon>Streptophyta</taxon>
        <taxon>Embryophyta</taxon>
        <taxon>Tracheophyta</taxon>
        <taxon>Spermatophyta</taxon>
        <taxon>Magnoliopsida</taxon>
        <taxon>eudicotyledons</taxon>
        <taxon>Gunneridae</taxon>
        <taxon>Pentapetalae</taxon>
        <taxon>asterids</taxon>
        <taxon>lamiids</taxon>
        <taxon>Solanales</taxon>
        <taxon>Solanaceae</taxon>
        <taxon>Solanoideae</taxon>
        <taxon>Hyoscyameae</taxon>
        <taxon>Anisodus</taxon>
    </lineage>
</organism>
<dbReference type="EMBL" id="JAJAGQ010000017">
    <property type="protein sequence ID" value="KAJ8538722.1"/>
    <property type="molecule type" value="Genomic_DNA"/>
</dbReference>
<evidence type="ECO:0000313" key="2">
    <source>
        <dbReference type="Proteomes" id="UP001152561"/>
    </source>
</evidence>